<reference evidence="2 3" key="1">
    <citation type="submission" date="2020-07" db="EMBL/GenBank/DDBJ databases">
        <title>Exploring microbial biodiversity for novel pathways involved in the catabolism of aromatic compounds derived from lignin.</title>
        <authorList>
            <person name="Elkins J."/>
        </authorList>
    </citation>
    <scope>NUCLEOTIDE SEQUENCE [LARGE SCALE GENOMIC DNA]</scope>
    <source>
        <strain evidence="2 3">H2C3B</strain>
    </source>
</reference>
<dbReference type="AlphaFoldDB" id="A0A7Z0B3V5"/>
<dbReference type="Proteomes" id="UP000572540">
    <property type="component" value="Unassembled WGS sequence"/>
</dbReference>
<organism evidence="2 3">
    <name type="scientific">Paraburkholderia bryophila</name>
    <dbReference type="NCBI Taxonomy" id="420952"/>
    <lineage>
        <taxon>Bacteria</taxon>
        <taxon>Pseudomonadati</taxon>
        <taxon>Pseudomonadota</taxon>
        <taxon>Betaproteobacteria</taxon>
        <taxon>Burkholderiales</taxon>
        <taxon>Burkholderiaceae</taxon>
        <taxon>Paraburkholderia</taxon>
    </lineage>
</organism>
<evidence type="ECO:0000313" key="2">
    <source>
        <dbReference type="EMBL" id="NYH19413.1"/>
    </source>
</evidence>
<comment type="caution">
    <text evidence="2">The sequence shown here is derived from an EMBL/GenBank/DDBJ whole genome shotgun (WGS) entry which is preliminary data.</text>
</comment>
<feature type="signal peptide" evidence="1">
    <location>
        <begin position="1"/>
        <end position="23"/>
    </location>
</feature>
<evidence type="ECO:0000256" key="1">
    <source>
        <dbReference type="SAM" id="SignalP"/>
    </source>
</evidence>
<proteinExistence type="predicted"/>
<feature type="chain" id="PRO_5031234085" evidence="1">
    <location>
        <begin position="24"/>
        <end position="80"/>
    </location>
</feature>
<gene>
    <name evidence="2" type="ORF">GGD41_006641</name>
</gene>
<name>A0A7Z0B3V5_9BURK</name>
<evidence type="ECO:0000313" key="3">
    <source>
        <dbReference type="Proteomes" id="UP000572540"/>
    </source>
</evidence>
<protein>
    <submittedName>
        <fullName evidence="2">Uncharacterized protein</fullName>
    </submittedName>
</protein>
<dbReference type="EMBL" id="JACCAU010000001">
    <property type="protein sequence ID" value="NYH19413.1"/>
    <property type="molecule type" value="Genomic_DNA"/>
</dbReference>
<keyword evidence="1" id="KW-0732">Signal</keyword>
<accession>A0A7Z0B3V5</accession>
<sequence length="80" mass="8825">MPIKINRFLPGLFVAALCGQAQAGAFQSNITVLSDDIVYTVNADGTYTKDETETFRINRFSLVNFHSSNILAISRKSTPQ</sequence>